<keyword evidence="2" id="KW-1185">Reference proteome</keyword>
<gene>
    <name evidence="1" type="ORF">OXX778_LOCUS5129</name>
</gene>
<name>A0A813QWT5_9BILA</name>
<comment type="caution">
    <text evidence="1">The sequence shown here is derived from an EMBL/GenBank/DDBJ whole genome shotgun (WGS) entry which is preliminary data.</text>
</comment>
<dbReference type="OrthoDB" id="10619760at2759"/>
<dbReference type="GO" id="GO:0043240">
    <property type="term" value="C:Fanconi anaemia nuclear complex"/>
    <property type="evidence" value="ECO:0007669"/>
    <property type="project" value="InterPro"/>
</dbReference>
<protein>
    <recommendedName>
        <fullName evidence="3">Fanconi Anaemia group E protein C-terminal domain-containing protein</fullName>
    </recommendedName>
</protein>
<evidence type="ECO:0000313" key="1">
    <source>
        <dbReference type="EMBL" id="CAF0774509.1"/>
    </source>
</evidence>
<organism evidence="1 2">
    <name type="scientific">Brachionus calyciflorus</name>
    <dbReference type="NCBI Taxonomy" id="104777"/>
    <lineage>
        <taxon>Eukaryota</taxon>
        <taxon>Metazoa</taxon>
        <taxon>Spiralia</taxon>
        <taxon>Gnathifera</taxon>
        <taxon>Rotifera</taxon>
        <taxon>Eurotatoria</taxon>
        <taxon>Monogononta</taxon>
        <taxon>Pseudotrocha</taxon>
        <taxon>Ploima</taxon>
        <taxon>Brachionidae</taxon>
        <taxon>Brachionus</taxon>
    </lineage>
</organism>
<dbReference type="EMBL" id="CAJNOC010000542">
    <property type="protein sequence ID" value="CAF0774509.1"/>
    <property type="molecule type" value="Genomic_DNA"/>
</dbReference>
<proteinExistence type="predicted"/>
<dbReference type="PANTHER" id="PTHR32094:SF5">
    <property type="entry name" value="FANCONI ANEMIA GROUP E PROTEIN"/>
    <property type="match status" value="1"/>
</dbReference>
<dbReference type="Proteomes" id="UP000663879">
    <property type="component" value="Unassembled WGS sequence"/>
</dbReference>
<evidence type="ECO:0000313" key="2">
    <source>
        <dbReference type="Proteomes" id="UP000663879"/>
    </source>
</evidence>
<dbReference type="AlphaFoldDB" id="A0A813QWT5"/>
<dbReference type="GO" id="GO:0036297">
    <property type="term" value="P:interstrand cross-link repair"/>
    <property type="evidence" value="ECO:0007669"/>
    <property type="project" value="InterPro"/>
</dbReference>
<dbReference type="PANTHER" id="PTHR32094">
    <property type="entry name" value="FANCONI ANEMIA GROUP E PROTEIN"/>
    <property type="match status" value="1"/>
</dbReference>
<evidence type="ECO:0008006" key="3">
    <source>
        <dbReference type="Google" id="ProtNLM"/>
    </source>
</evidence>
<reference evidence="1" key="1">
    <citation type="submission" date="2021-02" db="EMBL/GenBank/DDBJ databases">
        <authorList>
            <person name="Nowell W R."/>
        </authorList>
    </citation>
    <scope>NUCLEOTIDE SEQUENCE</scope>
    <source>
        <strain evidence="1">Ploen Becks lab</strain>
    </source>
</reference>
<accession>A0A813QWT5</accession>
<dbReference type="Gene3D" id="1.25.40.480">
    <property type="match status" value="1"/>
</dbReference>
<dbReference type="InterPro" id="IPR039685">
    <property type="entry name" value="FANCE"/>
</dbReference>
<sequence>METNQNIDKNYVLAKVWNDILGDDILPDNLSTKCIDLQNCAFRFNLLINSKGKNRQLESNEKVDELIRKCNQLIIKNSKLDGYLKQNHEETCSQRQKNSDTELIEILENSSSEQVTQENEEKMTYDVIQDTNQEQEKMGKPNKAIQTSISIEQIISKLNSMIKAITNENSADLKQNLSDIANNFDLNSVEILCLNLLNIENFKPGCLIYTNTSESPSVTLKENELVLFFECLIQLNTSINLLSFNISNAFFKSVLSSYILSSVNASTSNEQLSFILSRRILILCSNLLKEFPRQFIQSCLIQWIIEANLKNLNKIFIEFILKIIKENFTEQDSIILIQNLLMDFSGLKWSDNIYSVLSNLIEKISNLNLESFGLILNKMKNDSFELSKSTIFSKFLLLLLNKFKSNLVVSVSTNHVNNLNESFSTMSQSSQSKRVRTTAIVETVSYNKNLIDIIESIVENNQTLIKKTLLNLIKSFKC</sequence>